<dbReference type="Pfam" id="PF00132">
    <property type="entry name" value="Hexapep"/>
    <property type="match status" value="1"/>
</dbReference>
<dbReference type="RefSeq" id="WP_207703182.1">
    <property type="nucleotide sequence ID" value="NZ_JAFREL020000008.1"/>
</dbReference>
<dbReference type="InterPro" id="IPR024688">
    <property type="entry name" value="Mac_dom"/>
</dbReference>
<reference evidence="7 8" key="1">
    <citation type="submission" date="2021-03" db="EMBL/GenBank/DDBJ databases">
        <authorList>
            <person name="Gilmore M.S."/>
            <person name="Schwartzman J."/>
            <person name="Van Tyne D."/>
            <person name="Martin M."/>
            <person name="Earl A.M."/>
            <person name="Manson A.L."/>
            <person name="Straub T."/>
            <person name="Salamzade R."/>
            <person name="Saavedra J."/>
            <person name="Lebreton F."/>
            <person name="Prichula J."/>
            <person name="Schaufler K."/>
            <person name="Gaca A."/>
            <person name="Sgardioli B."/>
            <person name="Wagenaar J."/>
            <person name="Strong T."/>
        </authorList>
    </citation>
    <scope>NUCLEOTIDE SEQUENCE [LARGE SCALE GENOMIC DNA]</scope>
    <source>
        <strain evidence="7 8">665A</strain>
    </source>
</reference>
<evidence type="ECO:0000256" key="3">
    <source>
        <dbReference type="ARBA" id="ARBA00022737"/>
    </source>
</evidence>
<reference evidence="7 8" key="2">
    <citation type="submission" date="2024-02" db="EMBL/GenBank/DDBJ databases">
        <title>The Genome Sequence of Enterococcus sp. DIV0159.</title>
        <authorList>
            <person name="Earl A."/>
            <person name="Manson A."/>
            <person name="Gilmore M."/>
            <person name="Sanders J."/>
            <person name="Shea T."/>
            <person name="Howe W."/>
            <person name="Livny J."/>
            <person name="Cuomo C."/>
            <person name="Neafsey D."/>
            <person name="Birren B."/>
        </authorList>
    </citation>
    <scope>NUCLEOTIDE SEQUENCE [LARGE SCALE GENOMIC DNA]</scope>
    <source>
        <strain evidence="7 8">665A</strain>
    </source>
</reference>
<dbReference type="PANTHER" id="PTHR43017">
    <property type="entry name" value="GALACTOSIDE O-ACETYLTRANSFERASE"/>
    <property type="match status" value="1"/>
</dbReference>
<dbReference type="EMBL" id="JAFREL020000008">
    <property type="protein sequence ID" value="MEO1773234.1"/>
    <property type="molecule type" value="Genomic_DNA"/>
</dbReference>
<dbReference type="EC" id="2.3.1.-" evidence="5"/>
<dbReference type="PROSITE" id="PS00101">
    <property type="entry name" value="HEXAPEP_TRANSFERASES"/>
    <property type="match status" value="1"/>
</dbReference>
<keyword evidence="2 5" id="KW-0808">Transferase</keyword>
<sequence>MKTQKERMLAEELYMADDQELAKDCKRSRQLTRLFNQTTEEQQEYRQELLKQLFQQTGEKIYIEPPFRCDYGSNTVIGENFYANFDCVILDVAKVTIGKNVMFGPRVGIYTPGHPIDPGVRVRGLEFGTSVTLGDNVWVGANTTINPGVAIGSNVVIGSGSVVTRDIPDDVVAAGNPCRVLRKITKEDTAYWEKLEQEYHKDFES</sequence>
<evidence type="ECO:0000313" key="8">
    <source>
        <dbReference type="Proteomes" id="UP000664357"/>
    </source>
</evidence>
<dbReference type="PANTHER" id="PTHR43017:SF1">
    <property type="entry name" value="ACETYLTRANSFERASE YJL218W-RELATED"/>
    <property type="match status" value="1"/>
</dbReference>
<evidence type="ECO:0000256" key="2">
    <source>
        <dbReference type="ARBA" id="ARBA00022679"/>
    </source>
</evidence>
<dbReference type="Pfam" id="PF12464">
    <property type="entry name" value="Mac"/>
    <property type="match status" value="1"/>
</dbReference>
<dbReference type="SUPFAM" id="SSF51161">
    <property type="entry name" value="Trimeric LpxA-like enzymes"/>
    <property type="match status" value="1"/>
</dbReference>
<dbReference type="Proteomes" id="UP000664357">
    <property type="component" value="Unassembled WGS sequence"/>
</dbReference>
<gene>
    <name evidence="7" type="ORF">JZO67_005218</name>
</gene>
<evidence type="ECO:0000313" key="7">
    <source>
        <dbReference type="EMBL" id="MEO1773234.1"/>
    </source>
</evidence>
<keyword evidence="3" id="KW-0677">Repeat</keyword>
<dbReference type="InterPro" id="IPR001451">
    <property type="entry name" value="Hexapep"/>
</dbReference>
<comment type="similarity">
    <text evidence="1 5">Belongs to the transferase hexapeptide repeat family.</text>
</comment>
<name>A0ABV0EX46_9ENTE</name>
<dbReference type="SMART" id="SM01266">
    <property type="entry name" value="Mac"/>
    <property type="match status" value="1"/>
</dbReference>
<evidence type="ECO:0000259" key="6">
    <source>
        <dbReference type="SMART" id="SM01266"/>
    </source>
</evidence>
<evidence type="ECO:0000256" key="4">
    <source>
        <dbReference type="ARBA" id="ARBA00023315"/>
    </source>
</evidence>
<dbReference type="Gene3D" id="2.160.10.10">
    <property type="entry name" value="Hexapeptide repeat proteins"/>
    <property type="match status" value="1"/>
</dbReference>
<accession>A0ABV0EX46</accession>
<dbReference type="InterPro" id="IPR018357">
    <property type="entry name" value="Hexapep_transf_CS"/>
</dbReference>
<proteinExistence type="inferred from homology"/>
<dbReference type="InterPro" id="IPR039369">
    <property type="entry name" value="LacA-like"/>
</dbReference>
<feature type="domain" description="Maltose/galactoside acetyltransferase" evidence="6">
    <location>
        <begin position="5"/>
        <end position="59"/>
    </location>
</feature>
<dbReference type="CDD" id="cd03357">
    <property type="entry name" value="LbH_MAT_GAT"/>
    <property type="match status" value="1"/>
</dbReference>
<evidence type="ECO:0000256" key="1">
    <source>
        <dbReference type="ARBA" id="ARBA00007274"/>
    </source>
</evidence>
<dbReference type="InterPro" id="IPR011004">
    <property type="entry name" value="Trimer_LpxA-like_sf"/>
</dbReference>
<keyword evidence="8" id="KW-1185">Reference proteome</keyword>
<organism evidence="7 8">
    <name type="scientific">Candidatus Enterococcus ferrettii</name>
    <dbReference type="NCBI Taxonomy" id="2815324"/>
    <lineage>
        <taxon>Bacteria</taxon>
        <taxon>Bacillati</taxon>
        <taxon>Bacillota</taxon>
        <taxon>Bacilli</taxon>
        <taxon>Lactobacillales</taxon>
        <taxon>Enterococcaceae</taxon>
        <taxon>Enterococcus</taxon>
    </lineage>
</organism>
<keyword evidence="4 5" id="KW-0012">Acyltransferase</keyword>
<comment type="caution">
    <text evidence="7">The sequence shown here is derived from an EMBL/GenBank/DDBJ whole genome shotgun (WGS) entry which is preliminary data.</text>
</comment>
<protein>
    <recommendedName>
        <fullName evidence="5">Acetyltransferase</fullName>
        <ecNumber evidence="5">2.3.1.-</ecNumber>
    </recommendedName>
</protein>
<evidence type="ECO:0000256" key="5">
    <source>
        <dbReference type="RuleBase" id="RU367021"/>
    </source>
</evidence>